<gene>
    <name evidence="7" type="ORF">RHODO2019_07035</name>
</gene>
<dbReference type="Gene3D" id="2.102.10.10">
    <property type="entry name" value="Rieske [2Fe-2S] iron-sulphur domain"/>
    <property type="match status" value="1"/>
</dbReference>
<name>A0ABY6P3D5_9NOCA</name>
<proteinExistence type="predicted"/>
<reference evidence="7" key="1">
    <citation type="submission" date="2022-10" db="EMBL/GenBank/DDBJ databases">
        <title>Rhodococcus sp.75.</title>
        <authorList>
            <person name="Sun M."/>
        </authorList>
    </citation>
    <scope>NUCLEOTIDE SEQUENCE</scope>
    <source>
        <strain evidence="7">75</strain>
    </source>
</reference>
<dbReference type="PROSITE" id="PS51296">
    <property type="entry name" value="RIESKE"/>
    <property type="match status" value="1"/>
</dbReference>
<evidence type="ECO:0000313" key="8">
    <source>
        <dbReference type="Proteomes" id="UP001164965"/>
    </source>
</evidence>
<evidence type="ECO:0000256" key="1">
    <source>
        <dbReference type="ARBA" id="ARBA00022714"/>
    </source>
</evidence>
<keyword evidence="3" id="KW-0408">Iron</keyword>
<protein>
    <submittedName>
        <fullName evidence="7">Rieske (2Fe-2S) protein</fullName>
    </submittedName>
</protein>
<keyword evidence="1" id="KW-0001">2Fe-2S</keyword>
<dbReference type="Pfam" id="PF00355">
    <property type="entry name" value="Rieske"/>
    <property type="match status" value="1"/>
</dbReference>
<dbReference type="InterPro" id="IPR036922">
    <property type="entry name" value="Rieske_2Fe-2S_sf"/>
</dbReference>
<keyword evidence="5" id="KW-0732">Signal</keyword>
<accession>A0ABY6P3D5</accession>
<dbReference type="InterPro" id="IPR017941">
    <property type="entry name" value="Rieske_2Fe-2S"/>
</dbReference>
<organism evidence="7 8">
    <name type="scientific">Rhodococcus antarcticus</name>
    <dbReference type="NCBI Taxonomy" id="2987751"/>
    <lineage>
        <taxon>Bacteria</taxon>
        <taxon>Bacillati</taxon>
        <taxon>Actinomycetota</taxon>
        <taxon>Actinomycetes</taxon>
        <taxon>Mycobacteriales</taxon>
        <taxon>Nocardiaceae</taxon>
        <taxon>Rhodococcus</taxon>
    </lineage>
</organism>
<evidence type="ECO:0000256" key="2">
    <source>
        <dbReference type="ARBA" id="ARBA00022723"/>
    </source>
</evidence>
<evidence type="ECO:0000256" key="3">
    <source>
        <dbReference type="ARBA" id="ARBA00023004"/>
    </source>
</evidence>
<keyword evidence="4" id="KW-0411">Iron-sulfur</keyword>
<keyword evidence="2" id="KW-0479">Metal-binding</keyword>
<sequence>MSGPPLNRRTAVCGLLLGLVAPGTLAACASGVAAPTVDSAPGTVLAELSAVPVGGGAVVDGPSGKVLLVQEVAGTVTGYSARCPHAGVTVNPPVDGVVVCPAHGSRFDPATGDVTQGPAQRGLTPLAVAVSGTQVVIA</sequence>
<dbReference type="SUPFAM" id="SSF50022">
    <property type="entry name" value="ISP domain"/>
    <property type="match status" value="1"/>
</dbReference>
<evidence type="ECO:0000256" key="5">
    <source>
        <dbReference type="SAM" id="SignalP"/>
    </source>
</evidence>
<dbReference type="CDD" id="cd03467">
    <property type="entry name" value="Rieske"/>
    <property type="match status" value="1"/>
</dbReference>
<feature type="signal peptide" evidence="5">
    <location>
        <begin position="1"/>
        <end position="26"/>
    </location>
</feature>
<keyword evidence="8" id="KW-1185">Reference proteome</keyword>
<dbReference type="Proteomes" id="UP001164965">
    <property type="component" value="Chromosome"/>
</dbReference>
<dbReference type="RefSeq" id="WP_265384265.1">
    <property type="nucleotide sequence ID" value="NZ_CP110615.1"/>
</dbReference>
<evidence type="ECO:0000313" key="7">
    <source>
        <dbReference type="EMBL" id="UZJ26161.1"/>
    </source>
</evidence>
<feature type="chain" id="PRO_5047430197" evidence="5">
    <location>
        <begin position="27"/>
        <end position="138"/>
    </location>
</feature>
<evidence type="ECO:0000256" key="4">
    <source>
        <dbReference type="ARBA" id="ARBA00023014"/>
    </source>
</evidence>
<evidence type="ECO:0000259" key="6">
    <source>
        <dbReference type="PROSITE" id="PS51296"/>
    </source>
</evidence>
<feature type="domain" description="Rieske" evidence="6">
    <location>
        <begin position="43"/>
        <end position="137"/>
    </location>
</feature>
<dbReference type="EMBL" id="CP110615">
    <property type="protein sequence ID" value="UZJ26161.1"/>
    <property type="molecule type" value="Genomic_DNA"/>
</dbReference>